<name>A0A411CYG0_9CAUD</name>
<sequence>MAERFWRVKPAGRYPFEDDIRVQLRQRMRFGSYVVDQMCAGVYGNDTPADVVRTLKAAILKRQAEKEAIRAVMGDDVTDSLQDD</sequence>
<organism evidence="1 2">
    <name type="scientific">Streptomyces phage Shawty</name>
    <dbReference type="NCBI Taxonomy" id="2510521"/>
    <lineage>
        <taxon>Viruses</taxon>
        <taxon>Duplodnaviria</taxon>
        <taxon>Heunggongvirae</taxon>
        <taxon>Uroviricota</taxon>
        <taxon>Caudoviricetes</taxon>
        <taxon>Colingsworthviridae</taxon>
        <taxon>Lomovskayavirus</taxon>
        <taxon>Lomovskayavirus shawty</taxon>
    </lineage>
</organism>
<evidence type="ECO:0000313" key="1">
    <source>
        <dbReference type="EMBL" id="QAY26949.1"/>
    </source>
</evidence>
<reference evidence="1 2" key="1">
    <citation type="submission" date="2019-01" db="EMBL/GenBank/DDBJ databases">
        <authorList>
            <person name="Sharon T."/>
            <person name="Marcella E.L."/>
            <person name="Lynley F.A."/>
            <person name="Shelly T."/>
            <person name="Kanika K."/>
            <person name="Kit P."/>
            <person name="Joe P."/>
            <person name="Garlena R.A."/>
            <person name="Russell D.A."/>
            <person name="Pope W.H."/>
            <person name="Jacobs-Sera D."/>
            <person name="Hatfull G.F."/>
        </authorList>
    </citation>
    <scope>NUCLEOTIDE SEQUENCE [LARGE SCALE GENOMIC DNA]</scope>
</reference>
<evidence type="ECO:0000313" key="2">
    <source>
        <dbReference type="Proteomes" id="UP000289228"/>
    </source>
</evidence>
<accession>A0A411CYG0</accession>
<dbReference type="EMBL" id="MK433266">
    <property type="protein sequence ID" value="QAY26949.1"/>
    <property type="molecule type" value="Genomic_DNA"/>
</dbReference>
<protein>
    <submittedName>
        <fullName evidence="1">Uncharacterized protein</fullName>
    </submittedName>
</protein>
<gene>
    <name evidence="1" type="primary">24</name>
    <name evidence="1" type="ORF">SEA_SHAWTY_24</name>
</gene>
<proteinExistence type="predicted"/>
<dbReference type="Proteomes" id="UP000289228">
    <property type="component" value="Segment"/>
</dbReference>
<keyword evidence="2" id="KW-1185">Reference proteome</keyword>